<dbReference type="Proteomes" id="UP000566324">
    <property type="component" value="Unassembled WGS sequence"/>
</dbReference>
<dbReference type="RefSeq" id="WP_184068986.1">
    <property type="nucleotide sequence ID" value="NZ_JACHNZ010000021.1"/>
</dbReference>
<dbReference type="SUPFAM" id="SSF51556">
    <property type="entry name" value="Metallo-dependent hydrolases"/>
    <property type="match status" value="1"/>
</dbReference>
<feature type="chain" id="PRO_5030528519" evidence="2">
    <location>
        <begin position="26"/>
        <end position="362"/>
    </location>
</feature>
<evidence type="ECO:0000313" key="5">
    <source>
        <dbReference type="Proteomes" id="UP000566324"/>
    </source>
</evidence>
<comment type="caution">
    <text evidence="4">The sequence shown here is derived from an EMBL/GenBank/DDBJ whole genome shotgun (WGS) entry which is preliminary data.</text>
</comment>
<dbReference type="GO" id="GO:0016831">
    <property type="term" value="F:carboxy-lyase activity"/>
    <property type="evidence" value="ECO:0007669"/>
    <property type="project" value="InterPro"/>
</dbReference>
<keyword evidence="2" id="KW-0732">Signal</keyword>
<dbReference type="Gene3D" id="3.20.20.140">
    <property type="entry name" value="Metal-dependent hydrolases"/>
    <property type="match status" value="1"/>
</dbReference>
<dbReference type="AlphaFoldDB" id="A0A7W7F6E4"/>
<dbReference type="Pfam" id="PF04909">
    <property type="entry name" value="Amidohydro_2"/>
    <property type="match status" value="1"/>
</dbReference>
<feature type="signal peptide" evidence="2">
    <location>
        <begin position="1"/>
        <end position="25"/>
    </location>
</feature>
<evidence type="ECO:0000259" key="3">
    <source>
        <dbReference type="Pfam" id="PF04909"/>
    </source>
</evidence>
<dbReference type="GO" id="GO:0005737">
    <property type="term" value="C:cytoplasm"/>
    <property type="evidence" value="ECO:0007669"/>
    <property type="project" value="TreeGrafter"/>
</dbReference>
<evidence type="ECO:0000256" key="2">
    <source>
        <dbReference type="SAM" id="SignalP"/>
    </source>
</evidence>
<dbReference type="GO" id="GO:0016787">
    <property type="term" value="F:hydrolase activity"/>
    <property type="evidence" value="ECO:0007669"/>
    <property type="project" value="UniProtKB-KW"/>
</dbReference>
<dbReference type="PANTHER" id="PTHR21240:SF28">
    <property type="entry name" value="ISO-OROTATE DECARBOXYLASE (EUROFUNG)"/>
    <property type="match status" value="1"/>
</dbReference>
<dbReference type="EMBL" id="JACHNZ010000021">
    <property type="protein sequence ID" value="MBB4632435.1"/>
    <property type="molecule type" value="Genomic_DNA"/>
</dbReference>
<dbReference type="InterPro" id="IPR032466">
    <property type="entry name" value="Metal_Hydrolase"/>
</dbReference>
<evidence type="ECO:0000256" key="1">
    <source>
        <dbReference type="ARBA" id="ARBA00023239"/>
    </source>
</evidence>
<evidence type="ECO:0000313" key="4">
    <source>
        <dbReference type="EMBL" id="MBB4632435.1"/>
    </source>
</evidence>
<proteinExistence type="predicted"/>
<organism evidence="4 5">
    <name type="scientific">Sphingosinicella soli</name>
    <dbReference type="NCBI Taxonomy" id="333708"/>
    <lineage>
        <taxon>Bacteria</taxon>
        <taxon>Pseudomonadati</taxon>
        <taxon>Pseudomonadota</taxon>
        <taxon>Alphaproteobacteria</taxon>
        <taxon>Sphingomonadales</taxon>
        <taxon>Sphingosinicellaceae</taxon>
        <taxon>Sphingosinicella</taxon>
    </lineage>
</organism>
<keyword evidence="5" id="KW-1185">Reference proteome</keyword>
<name>A0A7W7F6E4_9SPHN</name>
<keyword evidence="4" id="KW-0378">Hydrolase</keyword>
<dbReference type="InterPro" id="IPR032465">
    <property type="entry name" value="ACMSD"/>
</dbReference>
<gene>
    <name evidence="4" type="ORF">GGQ98_002060</name>
</gene>
<dbReference type="GO" id="GO:0019748">
    <property type="term" value="P:secondary metabolic process"/>
    <property type="evidence" value="ECO:0007669"/>
    <property type="project" value="TreeGrafter"/>
</dbReference>
<reference evidence="4 5" key="1">
    <citation type="submission" date="2020-08" db="EMBL/GenBank/DDBJ databases">
        <title>Genomic Encyclopedia of Type Strains, Phase IV (KMG-IV): sequencing the most valuable type-strain genomes for metagenomic binning, comparative biology and taxonomic classification.</title>
        <authorList>
            <person name="Goeker M."/>
        </authorList>
    </citation>
    <scope>NUCLEOTIDE SEQUENCE [LARGE SCALE GENOMIC DNA]</scope>
    <source>
        <strain evidence="4 5">DSM 17328</strain>
    </source>
</reference>
<dbReference type="PANTHER" id="PTHR21240">
    <property type="entry name" value="2-AMINO-3-CARBOXYLMUCONATE-6-SEMIALDEHYDE DECARBOXYLASE"/>
    <property type="match status" value="1"/>
</dbReference>
<protein>
    <submittedName>
        <fullName evidence="4">Putative TIM-barrel fold metal-dependent hydrolase</fullName>
    </submittedName>
</protein>
<keyword evidence="1" id="KW-0456">Lyase</keyword>
<feature type="domain" description="Amidohydrolase-related" evidence="3">
    <location>
        <begin position="33"/>
        <end position="330"/>
    </location>
</feature>
<accession>A0A7W7F6E4</accession>
<sequence length="362" mass="38732">MRFRIVCAHALAGAALMLGIGTAAADDVAPRVDHHMHVKSALITDWLLDMQKAIPTVFEGLSSDIFKVHTGEDAVKQLDRAGIRQGVLLSAGYMFGIPAVPLAPEEMARRMRAENRYNVDAALASGGRLAAFVGINPFLGNALDELEYWSRRPGASGVKLHLGNSGFDLGNSDQVEALAAFFAAAGKARMPLVVHLRGGAPFTSANVAVFIDKVLPQAGDLPVQIAHGGSYGGIDAATLEALRLYGDAIGRKAPGTANLVLDISAVAQLDISKVPSISQEGIKGRTADEWRAAYVAQMRTIGLDRFVLASDWPALTPPAEYFAAERKLLPVTEAEWKTLCENVAPYLQADWAQRRETAIARP</sequence>
<dbReference type="InterPro" id="IPR006680">
    <property type="entry name" value="Amidohydro-rel"/>
</dbReference>